<organism evidence="15 16">
    <name type="scientific">Crocodylus porosus</name>
    <name type="common">Saltwater crocodile</name>
    <name type="synonym">Estuarine crocodile</name>
    <dbReference type="NCBI Taxonomy" id="8502"/>
    <lineage>
        <taxon>Eukaryota</taxon>
        <taxon>Metazoa</taxon>
        <taxon>Chordata</taxon>
        <taxon>Craniata</taxon>
        <taxon>Vertebrata</taxon>
        <taxon>Euteleostomi</taxon>
        <taxon>Archelosauria</taxon>
        <taxon>Archosauria</taxon>
        <taxon>Crocodylia</taxon>
        <taxon>Longirostres</taxon>
        <taxon>Crocodylidae</taxon>
        <taxon>Crocodylus</taxon>
    </lineage>
</organism>
<feature type="compositionally biased region" description="Basic residues" evidence="14">
    <location>
        <begin position="295"/>
        <end position="305"/>
    </location>
</feature>
<feature type="compositionally biased region" description="Acidic residues" evidence="14">
    <location>
        <begin position="248"/>
        <end position="262"/>
    </location>
</feature>
<evidence type="ECO:0000256" key="8">
    <source>
        <dbReference type="ARBA" id="ARBA00022974"/>
    </source>
</evidence>
<evidence type="ECO:0000256" key="4">
    <source>
        <dbReference type="ARBA" id="ARBA00022553"/>
    </source>
</evidence>
<keyword evidence="9" id="KW-1015">Disulfide bond</keyword>
<evidence type="ECO:0000256" key="6">
    <source>
        <dbReference type="ARBA" id="ARBA00022685"/>
    </source>
</evidence>
<keyword evidence="16" id="KW-1185">Reference proteome</keyword>
<evidence type="ECO:0000256" key="3">
    <source>
        <dbReference type="ARBA" id="ARBA00022525"/>
    </source>
</evidence>
<dbReference type="Proteomes" id="UP000594220">
    <property type="component" value="Unplaced"/>
</dbReference>
<dbReference type="PANTHER" id="PTHR10583">
    <property type="entry name" value="CHROMOGRANIN"/>
    <property type="match status" value="1"/>
</dbReference>
<sequence length="707" mass="84721">MAALHLEEKPVHGCTAVSRLLGLEGRPAELLGVSAIPLEKDHVEEMVTRCIVEVLSNALLKPNAPPINPQCKEILKKSARHDREEKKNENADEPLEVRHLKETGEDEKHQHVSVEEEQSQNEEQSKRDMEGPEEEKRHHEEDRSREEEEKFHALAQGHPSPEGGTYKEENNHQEEIRSEEEEKENGYKKHYDSEEESKENKHHDEDSKHELIDKKSHTAAKRVGEFLDRDDKRFMGHRHSEERVNSQESEEKEEEEEEEESSEQYHHESKERSFYQHRGHEESEEMEKAGEEKRRYRPKHYHRKYREGDFSEEKRDHNGEKMESSEETPLWDKRSHYQKRRYEEPEHHHEEKRGFHGRHSSEEVEEKRHAGHGSEEYRERWQSEESSEEVDKRHHHSEESKEKRHEDKRHHGGSHEAVRHHHEGRTRHSEDSEEDVDKHQTHGNRNEKRHHSEGRHHLQESEEEEVPDLYSRERKGQARHYGTEERYSEEKRHYLGNSQEEEEIEKSLHSEEQKQFDEDSMEKVRYGEKEEYKSHLPAETEKKATTSYGPFYSRLQWKSRHLEKKDNTRGQIRESEEEGRPTLSEKNFFPEYNDYDWWEKKQLLDSLNRGHSEKRNLGKIHKFDMKRQYSRMDQLAQLLNYRKKSAEFPELYSSGEDMKKRHVIRSDKGNLSQRPLTAEEEKELENLAAMDLELQKIAEKFNDNRRG</sequence>
<evidence type="ECO:0000256" key="14">
    <source>
        <dbReference type="SAM" id="MobiDB-lite"/>
    </source>
</evidence>
<feature type="compositionally biased region" description="Basic and acidic residues" evidence="14">
    <location>
        <begin position="426"/>
        <end position="446"/>
    </location>
</feature>
<feature type="compositionally biased region" description="Basic residues" evidence="14">
    <location>
        <begin position="406"/>
        <end position="425"/>
    </location>
</feature>
<evidence type="ECO:0000256" key="12">
    <source>
        <dbReference type="ARBA" id="ARBA00042410"/>
    </source>
</evidence>
<reference evidence="15" key="1">
    <citation type="submission" date="2025-08" db="UniProtKB">
        <authorList>
            <consortium name="Ensembl"/>
        </authorList>
    </citation>
    <scope>IDENTIFICATION</scope>
</reference>
<keyword evidence="3" id="KW-0964">Secreted</keyword>
<evidence type="ECO:0000313" key="15">
    <source>
        <dbReference type="Ensembl" id="ENSCPRP00005016400.1"/>
    </source>
</evidence>
<dbReference type="GO" id="GO:0030141">
    <property type="term" value="C:secretory granule"/>
    <property type="evidence" value="ECO:0007669"/>
    <property type="project" value="InterPro"/>
</dbReference>
<feature type="compositionally biased region" description="Basic and acidic residues" evidence="14">
    <location>
        <begin position="563"/>
        <end position="580"/>
    </location>
</feature>
<dbReference type="OMA" id="RPGHKHQ"/>
<protein>
    <recommendedName>
        <fullName evidence="11">Secretogranin-1</fullName>
    </recommendedName>
    <alternativeName>
        <fullName evidence="12">Chromogranin-B</fullName>
    </alternativeName>
</protein>
<dbReference type="InterPro" id="IPR001990">
    <property type="entry name" value="Granin"/>
</dbReference>
<evidence type="ECO:0000313" key="16">
    <source>
        <dbReference type="Proteomes" id="UP000594220"/>
    </source>
</evidence>
<keyword evidence="7" id="KW-0732">Signal</keyword>
<evidence type="ECO:0000256" key="9">
    <source>
        <dbReference type="ARBA" id="ARBA00023157"/>
    </source>
</evidence>
<gene>
    <name evidence="15" type="primary">CHGB</name>
</gene>
<feature type="compositionally biased region" description="Basic and acidic residues" evidence="14">
    <location>
        <begin position="505"/>
        <end position="544"/>
    </location>
</feature>
<dbReference type="PRINTS" id="PR00659">
    <property type="entry name" value="CHROMOGRANIN"/>
</dbReference>
<keyword evidence="10" id="KW-0325">Glycoprotein</keyword>
<name>A0A7M4EXM4_CROPO</name>
<dbReference type="AlphaFoldDB" id="A0A7M4EXM4"/>
<dbReference type="Pfam" id="PF01271">
    <property type="entry name" value="Granin"/>
    <property type="match status" value="1"/>
</dbReference>
<feature type="region of interest" description="Disordered" evidence="14">
    <location>
        <begin position="78"/>
        <end position="547"/>
    </location>
</feature>
<dbReference type="PROSITE" id="PS00422">
    <property type="entry name" value="GRANINS_1"/>
    <property type="match status" value="1"/>
</dbReference>
<dbReference type="PANTHER" id="PTHR10583:SF4">
    <property type="entry name" value="SECRETOGRANIN-1"/>
    <property type="match status" value="1"/>
</dbReference>
<feature type="compositionally biased region" description="Basic and acidic residues" evidence="14">
    <location>
        <begin position="123"/>
        <end position="152"/>
    </location>
</feature>
<feature type="compositionally biased region" description="Basic and acidic residues" evidence="14">
    <location>
        <begin position="263"/>
        <end position="294"/>
    </location>
</feature>
<accession>A0A7M4EXM4</accession>
<feature type="compositionally biased region" description="Basic and acidic residues" evidence="14">
    <location>
        <begin position="470"/>
        <end position="493"/>
    </location>
</feature>
<feature type="compositionally biased region" description="Basic and acidic residues" evidence="14">
    <location>
        <begin position="306"/>
        <end position="405"/>
    </location>
</feature>
<reference evidence="15" key="2">
    <citation type="submission" date="2025-09" db="UniProtKB">
        <authorList>
            <consortium name="Ensembl"/>
        </authorList>
    </citation>
    <scope>IDENTIFICATION</scope>
</reference>
<evidence type="ECO:0000256" key="7">
    <source>
        <dbReference type="ARBA" id="ARBA00022729"/>
    </source>
</evidence>
<dbReference type="GeneTree" id="ENSGT00940000154206"/>
<keyword evidence="5" id="KW-0765">Sulfation</keyword>
<keyword evidence="4" id="KW-0597">Phosphoprotein</keyword>
<keyword evidence="8" id="KW-0654">Proteoglycan</keyword>
<feature type="compositionally biased region" description="Basic and acidic residues" evidence="14">
    <location>
        <begin position="78"/>
        <end position="114"/>
    </location>
</feature>
<dbReference type="GO" id="GO:0005615">
    <property type="term" value="C:extracellular space"/>
    <property type="evidence" value="ECO:0007669"/>
    <property type="project" value="TreeGrafter"/>
</dbReference>
<evidence type="ECO:0000256" key="11">
    <source>
        <dbReference type="ARBA" id="ARBA00039221"/>
    </source>
</evidence>
<keyword evidence="6" id="KW-0165">Cleavage on pair of basic residues</keyword>
<evidence type="ECO:0000256" key="13">
    <source>
        <dbReference type="ARBA" id="ARBA00044763"/>
    </source>
</evidence>
<feature type="compositionally biased region" description="Basic and acidic residues" evidence="14">
    <location>
        <begin position="184"/>
        <end position="245"/>
    </location>
</feature>
<evidence type="ECO:0000256" key="2">
    <source>
        <dbReference type="ARBA" id="ARBA00005723"/>
    </source>
</evidence>
<comment type="similarity">
    <text evidence="2">Belongs to the chromogranin/secretogranin protein family.</text>
</comment>
<feature type="region of interest" description="Disordered" evidence="14">
    <location>
        <begin position="562"/>
        <end position="585"/>
    </location>
</feature>
<dbReference type="InterPro" id="IPR001819">
    <property type="entry name" value="Chromogranin_AB"/>
</dbReference>
<evidence type="ECO:0000256" key="10">
    <source>
        <dbReference type="ARBA" id="ARBA00023180"/>
    </source>
</evidence>
<dbReference type="InterPro" id="IPR018054">
    <property type="entry name" value="Chromogranin_CS"/>
</dbReference>
<proteinExistence type="inferred from homology"/>
<feature type="compositionally biased region" description="Basic and acidic residues" evidence="14">
    <location>
        <begin position="165"/>
        <end position="176"/>
    </location>
</feature>
<dbReference type="Ensembl" id="ENSCPRT00005019202.1">
    <property type="protein sequence ID" value="ENSCPRP00005016400.1"/>
    <property type="gene ID" value="ENSCPRG00005011440.1"/>
</dbReference>
<comment type="subcellular location">
    <subcellularLocation>
        <location evidence="1">Secreted</location>
    </subcellularLocation>
</comment>
<comment type="subunit">
    <text evidence="13">Interacts with ITPR1 in the secretory granules.</text>
</comment>
<evidence type="ECO:0000256" key="5">
    <source>
        <dbReference type="ARBA" id="ARBA00022641"/>
    </source>
</evidence>
<evidence type="ECO:0000256" key="1">
    <source>
        <dbReference type="ARBA" id="ARBA00004613"/>
    </source>
</evidence>